<feature type="transmembrane region" description="Helical" evidence="1">
    <location>
        <begin position="133"/>
        <end position="162"/>
    </location>
</feature>
<dbReference type="PANTHER" id="PTHR36434:SF1">
    <property type="entry name" value="MEMBRANE PROTEASE YUGP-RELATED"/>
    <property type="match status" value="1"/>
</dbReference>
<evidence type="ECO:0000256" key="1">
    <source>
        <dbReference type="SAM" id="Phobius"/>
    </source>
</evidence>
<proteinExistence type="predicted"/>
<keyword evidence="3" id="KW-1185">Reference proteome</keyword>
<dbReference type="Proteomes" id="UP000324143">
    <property type="component" value="Unassembled WGS sequence"/>
</dbReference>
<name>A0A5D0MEP2_9BACT</name>
<keyword evidence="1" id="KW-1133">Transmembrane helix</keyword>
<evidence type="ECO:0000313" key="2">
    <source>
        <dbReference type="EMBL" id="TYB30345.1"/>
    </source>
</evidence>
<dbReference type="Pfam" id="PF04298">
    <property type="entry name" value="Zn_peptidase_2"/>
    <property type="match status" value="1"/>
</dbReference>
<feature type="transmembrane region" description="Helical" evidence="1">
    <location>
        <begin position="195"/>
        <end position="219"/>
    </location>
</feature>
<dbReference type="AlphaFoldDB" id="A0A5D0MEP2"/>
<dbReference type="PANTHER" id="PTHR36434">
    <property type="entry name" value="MEMBRANE PROTEASE YUGP-RELATED"/>
    <property type="match status" value="1"/>
</dbReference>
<keyword evidence="1" id="KW-0472">Membrane</keyword>
<sequence>MFFYDPTFILLIPVIILSFWAQHKVKATFKKYSKEMADKRISSNEVARDILRRSNMNIPIERVKGQLSDHYDPQEKVLRLSDSVYGKNNISAIAVAAHEAGHALQDSKGYMPLKIRNAFAPVANIGSKLAFPLIFIGFLLQAFSLLKIGIIFYAAAVIFSIITLPVEFNASSTALNIIKNNGYLNSNELTGAKKVLNAAAMTYVASTLAALVNLLRFILLARR</sequence>
<accession>A0A5D0MEP2</accession>
<gene>
    <name evidence="2" type="ORF">FXF47_09405</name>
</gene>
<evidence type="ECO:0000313" key="3">
    <source>
        <dbReference type="Proteomes" id="UP000324143"/>
    </source>
</evidence>
<keyword evidence="1" id="KW-0812">Transmembrane</keyword>
<protein>
    <submittedName>
        <fullName evidence="2">Zinc metallopeptidase</fullName>
    </submittedName>
</protein>
<reference evidence="2" key="1">
    <citation type="submission" date="2019-08" db="EMBL/GenBank/DDBJ databases">
        <title>Genomic characterization of a novel candidate phylum (ARYD3) from a high temperature, high salinity tertiary oil reservoir in north central Oklahoma, USA.</title>
        <authorList>
            <person name="Youssef N.H."/>
            <person name="Yadav A."/>
            <person name="Elshahed M.S."/>
        </authorList>
    </citation>
    <scope>NUCLEOTIDE SEQUENCE [LARGE SCALE GENOMIC DNA]</scope>
    <source>
        <strain evidence="2">ARYD3</strain>
    </source>
</reference>
<dbReference type="InterPro" id="IPR007395">
    <property type="entry name" value="Zn_peptidase_2"/>
</dbReference>
<organism evidence="2 3">
    <name type="scientific">Candidatus Mcinerneyibacterium aminivorans</name>
    <dbReference type="NCBI Taxonomy" id="2703815"/>
    <lineage>
        <taxon>Bacteria</taxon>
        <taxon>Candidatus Macinerneyibacteriota</taxon>
        <taxon>Candidatus Mcinerneyibacteria</taxon>
        <taxon>Candidatus Mcinerneyibacteriales</taxon>
        <taxon>Candidatus Mcinerneyibacteriaceae</taxon>
        <taxon>Candidatus Mcinerneyibacterium</taxon>
    </lineage>
</organism>
<comment type="caution">
    <text evidence="2">The sequence shown here is derived from an EMBL/GenBank/DDBJ whole genome shotgun (WGS) entry which is preliminary data.</text>
</comment>
<dbReference type="EMBL" id="VSIX01000139">
    <property type="protein sequence ID" value="TYB30345.1"/>
    <property type="molecule type" value="Genomic_DNA"/>
</dbReference>